<accession>A0A0A9DHC2</accession>
<protein>
    <submittedName>
        <fullName evidence="1">Uncharacterized protein</fullName>
    </submittedName>
</protein>
<dbReference type="AlphaFoldDB" id="A0A0A9DHC2"/>
<evidence type="ECO:0000313" key="1">
    <source>
        <dbReference type="EMBL" id="JAD83162.1"/>
    </source>
</evidence>
<organism evidence="1">
    <name type="scientific">Arundo donax</name>
    <name type="common">Giant reed</name>
    <name type="synonym">Donax arundinaceus</name>
    <dbReference type="NCBI Taxonomy" id="35708"/>
    <lineage>
        <taxon>Eukaryota</taxon>
        <taxon>Viridiplantae</taxon>
        <taxon>Streptophyta</taxon>
        <taxon>Embryophyta</taxon>
        <taxon>Tracheophyta</taxon>
        <taxon>Spermatophyta</taxon>
        <taxon>Magnoliopsida</taxon>
        <taxon>Liliopsida</taxon>
        <taxon>Poales</taxon>
        <taxon>Poaceae</taxon>
        <taxon>PACMAD clade</taxon>
        <taxon>Arundinoideae</taxon>
        <taxon>Arundineae</taxon>
        <taxon>Arundo</taxon>
    </lineage>
</organism>
<sequence>MQVSSYVASLTHTINRLAHPSNLPSPTTHTQLAL</sequence>
<name>A0A0A9DHC2_ARUDO</name>
<reference evidence="1" key="2">
    <citation type="journal article" date="2015" name="Data Brief">
        <title>Shoot transcriptome of the giant reed, Arundo donax.</title>
        <authorList>
            <person name="Barrero R.A."/>
            <person name="Guerrero F.D."/>
            <person name="Moolhuijzen P."/>
            <person name="Goolsby J.A."/>
            <person name="Tidwell J."/>
            <person name="Bellgard S.E."/>
            <person name="Bellgard M.I."/>
        </authorList>
    </citation>
    <scope>NUCLEOTIDE SEQUENCE</scope>
    <source>
        <tissue evidence="1">Shoot tissue taken approximately 20 cm above the soil surface</tissue>
    </source>
</reference>
<reference evidence="1" key="1">
    <citation type="submission" date="2014-09" db="EMBL/GenBank/DDBJ databases">
        <authorList>
            <person name="Magalhaes I.L.F."/>
            <person name="Oliveira U."/>
            <person name="Santos F.R."/>
            <person name="Vidigal T.H.D.A."/>
            <person name="Brescovit A.D."/>
            <person name="Santos A.J."/>
        </authorList>
    </citation>
    <scope>NUCLEOTIDE SEQUENCE</scope>
    <source>
        <tissue evidence="1">Shoot tissue taken approximately 20 cm above the soil surface</tissue>
    </source>
</reference>
<dbReference type="EMBL" id="GBRH01214733">
    <property type="protein sequence ID" value="JAD83162.1"/>
    <property type="molecule type" value="Transcribed_RNA"/>
</dbReference>
<proteinExistence type="predicted"/>